<evidence type="ECO:0000313" key="1">
    <source>
        <dbReference type="EMBL" id="GCE76152.1"/>
    </source>
</evidence>
<name>A0A402DPT1_9CELL</name>
<organism evidence="1 2">
    <name type="scientific">Cellulomonas biazotea</name>
    <dbReference type="NCBI Taxonomy" id="1709"/>
    <lineage>
        <taxon>Bacteria</taxon>
        <taxon>Bacillati</taxon>
        <taxon>Actinomycetota</taxon>
        <taxon>Actinomycetes</taxon>
        <taxon>Micrococcales</taxon>
        <taxon>Cellulomonadaceae</taxon>
        <taxon>Cellulomonas</taxon>
    </lineage>
</organism>
<sequence length="57" mass="6340">MDAGWHDAHVLGQGAPMDARIAWHLEHAAACGCRAVPRTVVEELERRGIPVPEREDR</sequence>
<dbReference type="Proteomes" id="UP000289954">
    <property type="component" value="Unassembled WGS sequence"/>
</dbReference>
<accession>A0A402DPT1</accession>
<dbReference type="RefSeq" id="WP_165446679.1">
    <property type="nucleotide sequence ID" value="NZ_BIMR01000077.1"/>
</dbReference>
<protein>
    <submittedName>
        <fullName evidence="1">Uncharacterized protein</fullName>
    </submittedName>
</protein>
<dbReference type="EMBL" id="BIMR01000077">
    <property type="protein sequence ID" value="GCE76152.1"/>
    <property type="molecule type" value="Genomic_DNA"/>
</dbReference>
<comment type="caution">
    <text evidence="1">The sequence shown here is derived from an EMBL/GenBank/DDBJ whole genome shotgun (WGS) entry which is preliminary data.</text>
</comment>
<gene>
    <name evidence="1" type="ORF">CBZ_12080</name>
</gene>
<reference evidence="1 2" key="1">
    <citation type="submission" date="2019-01" db="EMBL/GenBank/DDBJ databases">
        <title>Draft genome sequence of Cellulomonas takizawaensis strain TKZ-21.</title>
        <authorList>
            <person name="Yamamura H."/>
            <person name="Hayashi T."/>
            <person name="Hamada M."/>
            <person name="Serisawa Y."/>
            <person name="Matsuyama K."/>
            <person name="Nakagawa Y."/>
            <person name="Otoguro M."/>
            <person name="Yanagida F."/>
            <person name="Hayakawa M."/>
        </authorList>
    </citation>
    <scope>NUCLEOTIDE SEQUENCE [LARGE SCALE GENOMIC DNA]</scope>
    <source>
        <strain evidence="1 2">NBRC12680</strain>
    </source>
</reference>
<evidence type="ECO:0000313" key="2">
    <source>
        <dbReference type="Proteomes" id="UP000289954"/>
    </source>
</evidence>
<keyword evidence="2" id="KW-1185">Reference proteome</keyword>
<proteinExistence type="predicted"/>
<dbReference type="AlphaFoldDB" id="A0A402DPT1"/>